<dbReference type="PANTHER" id="PTHR30074:SF5">
    <property type="entry name" value="FORMATE DEHYDROGENASE, NITRATE-INDUCIBLE, CYTOCHROME B556(FDN) SUBUNIT"/>
    <property type="match status" value="1"/>
</dbReference>
<name>M1E900_9BACT</name>
<keyword evidence="2" id="KW-1003">Cell membrane</keyword>
<keyword evidence="5 6" id="KW-0472">Membrane</keyword>
<dbReference type="EMBL" id="CP002690">
    <property type="protein sequence ID" value="AEE14759.1"/>
    <property type="molecule type" value="Genomic_DNA"/>
</dbReference>
<dbReference type="InterPro" id="IPR016174">
    <property type="entry name" value="Di-haem_cyt_TM"/>
</dbReference>
<keyword evidence="3 6" id="KW-0812">Transmembrane</keyword>
<dbReference type="Gene3D" id="1.20.950.20">
    <property type="entry name" value="Transmembrane di-heme cytochromes, Chain C"/>
    <property type="match status" value="1"/>
</dbReference>
<evidence type="ECO:0000256" key="3">
    <source>
        <dbReference type="ARBA" id="ARBA00022692"/>
    </source>
</evidence>
<accession>M1E900</accession>
<evidence type="ECO:0000256" key="1">
    <source>
        <dbReference type="ARBA" id="ARBA00004651"/>
    </source>
</evidence>
<dbReference type="Pfam" id="PF01292">
    <property type="entry name" value="Ni_hydr_CYTB"/>
    <property type="match status" value="1"/>
</dbReference>
<evidence type="ECO:0000313" key="9">
    <source>
        <dbReference type="Proteomes" id="UP000011765"/>
    </source>
</evidence>
<sequence>MAKRMIEKHKKATRIFHWLHLITFITMLWTGLSLFYPPMNVMSLPFGSLRNAAFVHKYLGFFYLLLPLLYAIFNFKLFSGFMKLISTFTPEDKKWMKVFGGYLSPIIKAKEIPPQGKINAGQKLLGWIIIIFSLCLGLTGSMMFFYASFPGYLIQVAIIVHVFCGTFLGSAIIVHFYLGAINPSSRKELGTMLGNGMIDEEYVMKHNALWYEELKKQ</sequence>
<keyword evidence="4 6" id="KW-1133">Transmembrane helix</keyword>
<dbReference type="GO" id="GO:0009326">
    <property type="term" value="C:formate dehydrogenase complex"/>
    <property type="evidence" value="ECO:0007669"/>
    <property type="project" value="TreeGrafter"/>
</dbReference>
<feature type="domain" description="Cytochrome b561 bacterial/Ni-hydrogenase" evidence="7">
    <location>
        <begin position="9"/>
        <end position="194"/>
    </location>
</feature>
<keyword evidence="9" id="KW-1185">Reference proteome</keyword>
<gene>
    <name evidence="8" type="ORF">Thena_1138</name>
</gene>
<dbReference type="GO" id="GO:0036397">
    <property type="term" value="F:formate dehydrogenase (quinone) activity"/>
    <property type="evidence" value="ECO:0007669"/>
    <property type="project" value="TreeGrafter"/>
</dbReference>
<protein>
    <submittedName>
        <fullName evidence="8">Formate dehydrogenase, putative</fullName>
    </submittedName>
</protein>
<feature type="transmembrane region" description="Helical" evidence="6">
    <location>
        <begin position="55"/>
        <end position="73"/>
    </location>
</feature>
<dbReference type="AlphaFoldDB" id="M1E900"/>
<evidence type="ECO:0000256" key="2">
    <source>
        <dbReference type="ARBA" id="ARBA00022475"/>
    </source>
</evidence>
<evidence type="ECO:0000256" key="4">
    <source>
        <dbReference type="ARBA" id="ARBA00022989"/>
    </source>
</evidence>
<dbReference type="HOGENOM" id="CLU_091368_1_0_9"/>
<dbReference type="STRING" id="747365.Thena_1138"/>
<dbReference type="PANTHER" id="PTHR30074">
    <property type="entry name" value="FORMATE DEHYDROGENASE, NITRATE-INDUCIBLE, CYTOCHROME B556 FDN SUBUNIT"/>
    <property type="match status" value="1"/>
</dbReference>
<dbReference type="GO" id="GO:0005886">
    <property type="term" value="C:plasma membrane"/>
    <property type="evidence" value="ECO:0007669"/>
    <property type="project" value="UniProtKB-SubCell"/>
</dbReference>
<dbReference type="OrthoDB" id="1808646at2"/>
<comment type="subcellular location">
    <subcellularLocation>
        <location evidence="1">Cell membrane</location>
        <topology evidence="1">Multi-pass membrane protein</topology>
    </subcellularLocation>
</comment>
<evidence type="ECO:0000313" key="8">
    <source>
        <dbReference type="EMBL" id="AEE14759.1"/>
    </source>
</evidence>
<proteinExistence type="predicted"/>
<evidence type="ECO:0000256" key="5">
    <source>
        <dbReference type="ARBA" id="ARBA00023136"/>
    </source>
</evidence>
<evidence type="ECO:0000259" key="7">
    <source>
        <dbReference type="Pfam" id="PF01292"/>
    </source>
</evidence>
<dbReference type="eggNOG" id="COG2864">
    <property type="taxonomic scope" value="Bacteria"/>
</dbReference>
<feature type="transmembrane region" description="Helical" evidence="6">
    <location>
        <begin position="15"/>
        <end position="35"/>
    </location>
</feature>
<dbReference type="GO" id="GO:0022904">
    <property type="term" value="P:respiratory electron transport chain"/>
    <property type="evidence" value="ECO:0007669"/>
    <property type="project" value="InterPro"/>
</dbReference>
<dbReference type="Proteomes" id="UP000011765">
    <property type="component" value="Chromosome"/>
</dbReference>
<dbReference type="SUPFAM" id="SSF81342">
    <property type="entry name" value="Transmembrane di-heme cytochromes"/>
    <property type="match status" value="1"/>
</dbReference>
<reference evidence="8 9" key="1">
    <citation type="submission" date="2011-04" db="EMBL/GenBank/DDBJ databases">
        <title>The complete genome of Thermodesulfobium narugense DSM 14796.</title>
        <authorList>
            <consortium name="US DOE Joint Genome Institute (JGI-PGF)"/>
            <person name="Lucas S."/>
            <person name="Han J."/>
            <person name="Lapidus A."/>
            <person name="Bruce D."/>
            <person name="Goodwin L."/>
            <person name="Pitluck S."/>
            <person name="Peters L."/>
            <person name="Kyrpides N."/>
            <person name="Mavromatis K."/>
            <person name="Pagani I."/>
            <person name="Ivanova N."/>
            <person name="Ovchinnikova G."/>
            <person name="Zhang X."/>
            <person name="Saunders L."/>
            <person name="Detter J.C."/>
            <person name="Tapia R."/>
            <person name="Han C."/>
            <person name="Land M."/>
            <person name="Hauser L."/>
            <person name="Markowitz V."/>
            <person name="Cheng J.-F."/>
            <person name="Hugenholtz P."/>
            <person name="Woyke T."/>
            <person name="Wu D."/>
            <person name="Spring S."/>
            <person name="Schroeder M."/>
            <person name="Brambilla E."/>
            <person name="Klenk H.-P."/>
            <person name="Eisen J.A."/>
        </authorList>
    </citation>
    <scope>NUCLEOTIDE SEQUENCE [LARGE SCALE GENOMIC DNA]</scope>
    <source>
        <strain evidence="8 9">DSM 14796</strain>
    </source>
</reference>
<dbReference type="GO" id="GO:0009061">
    <property type="term" value="P:anaerobic respiration"/>
    <property type="evidence" value="ECO:0007669"/>
    <property type="project" value="TreeGrafter"/>
</dbReference>
<dbReference type="KEGG" id="tnr:Thena_1138"/>
<evidence type="ECO:0000256" key="6">
    <source>
        <dbReference type="SAM" id="Phobius"/>
    </source>
</evidence>
<dbReference type="InterPro" id="IPR011577">
    <property type="entry name" value="Cyt_b561_bac/Ni-Hgenase"/>
</dbReference>
<organism evidence="8 9">
    <name type="scientific">Thermodesulfobium narugense DSM 14796</name>
    <dbReference type="NCBI Taxonomy" id="747365"/>
    <lineage>
        <taxon>Bacteria</taxon>
        <taxon>Pseudomonadati</taxon>
        <taxon>Thermodesulfobiota</taxon>
        <taxon>Thermodesulfobiia</taxon>
        <taxon>Thermodesulfobiales</taxon>
        <taxon>Thermodesulfobiaceae</taxon>
        <taxon>Thermodesulfobium</taxon>
    </lineage>
</organism>
<dbReference type="GO" id="GO:0009055">
    <property type="term" value="F:electron transfer activity"/>
    <property type="evidence" value="ECO:0007669"/>
    <property type="project" value="InterPro"/>
</dbReference>
<feature type="transmembrane region" description="Helical" evidence="6">
    <location>
        <begin position="124"/>
        <end position="146"/>
    </location>
</feature>
<dbReference type="GO" id="GO:0015944">
    <property type="term" value="P:formate oxidation"/>
    <property type="evidence" value="ECO:0007669"/>
    <property type="project" value="TreeGrafter"/>
</dbReference>
<dbReference type="RefSeq" id="WP_013756480.1">
    <property type="nucleotide sequence ID" value="NC_015499.1"/>
</dbReference>
<dbReference type="InterPro" id="IPR051817">
    <property type="entry name" value="FDH_cytochrome_b556_subunit"/>
</dbReference>
<feature type="transmembrane region" description="Helical" evidence="6">
    <location>
        <begin position="152"/>
        <end position="178"/>
    </location>
</feature>